<dbReference type="InterPro" id="IPR000165">
    <property type="entry name" value="Glucoamylase"/>
</dbReference>
<dbReference type="SUPFAM" id="SSF49452">
    <property type="entry name" value="Starch-binding domain-like"/>
    <property type="match status" value="1"/>
</dbReference>
<dbReference type="InParanoid" id="A0A218YZU7"/>
<dbReference type="SUPFAM" id="SSF48208">
    <property type="entry name" value="Six-hairpin glycosidases"/>
    <property type="match status" value="1"/>
</dbReference>
<dbReference type="GO" id="GO:0004339">
    <property type="term" value="F:glucan 1,4-alpha-glucosidase activity"/>
    <property type="evidence" value="ECO:0007669"/>
    <property type="project" value="UniProtKB-EC"/>
</dbReference>
<dbReference type="FunCoup" id="A0A218YZU7">
    <property type="interactions" value="52"/>
</dbReference>
<organism evidence="14 15">
    <name type="scientific">Diplocarpon coronariae</name>
    <dbReference type="NCBI Taxonomy" id="2795749"/>
    <lineage>
        <taxon>Eukaryota</taxon>
        <taxon>Fungi</taxon>
        <taxon>Dikarya</taxon>
        <taxon>Ascomycota</taxon>
        <taxon>Pezizomycotina</taxon>
        <taxon>Leotiomycetes</taxon>
        <taxon>Helotiales</taxon>
        <taxon>Drepanopezizaceae</taxon>
        <taxon>Diplocarpon</taxon>
    </lineage>
</organism>
<gene>
    <name evidence="14" type="ORF">B2J93_6012</name>
</gene>
<evidence type="ECO:0000256" key="8">
    <source>
        <dbReference type="ARBA" id="ARBA00023326"/>
    </source>
</evidence>
<dbReference type="Gene3D" id="2.60.40.10">
    <property type="entry name" value="Immunoglobulins"/>
    <property type="match status" value="1"/>
</dbReference>
<keyword evidence="15" id="KW-1185">Reference proteome</keyword>
<dbReference type="Pfam" id="PF00723">
    <property type="entry name" value="Glyco_hydro_15"/>
    <property type="match status" value="1"/>
</dbReference>
<dbReference type="AlphaFoldDB" id="A0A218YZU7"/>
<dbReference type="PANTHER" id="PTHR31616">
    <property type="entry name" value="TREHALASE"/>
    <property type="match status" value="1"/>
</dbReference>
<keyword evidence="3 12" id="KW-0732">Signal</keyword>
<reference evidence="14 15" key="1">
    <citation type="submission" date="2017-04" db="EMBL/GenBank/DDBJ databases">
        <title>Draft genome sequence of Marssonina coronaria NL1: causal agent of apple blotch.</title>
        <authorList>
            <person name="Cheng Q."/>
        </authorList>
    </citation>
    <scope>NUCLEOTIDE SEQUENCE [LARGE SCALE GENOMIC DNA]</scope>
    <source>
        <strain evidence="14 15">NL1</strain>
    </source>
</reference>
<evidence type="ECO:0000256" key="2">
    <source>
        <dbReference type="ARBA" id="ARBA00006188"/>
    </source>
</evidence>
<keyword evidence="6 9" id="KW-0119">Carbohydrate metabolism</keyword>
<name>A0A218YZU7_9HELO</name>
<dbReference type="GO" id="GO:0000324">
    <property type="term" value="C:fungal-type vacuole"/>
    <property type="evidence" value="ECO:0007669"/>
    <property type="project" value="TreeGrafter"/>
</dbReference>
<evidence type="ECO:0000256" key="12">
    <source>
        <dbReference type="SAM" id="SignalP"/>
    </source>
</evidence>
<dbReference type="EC" id="3.2.1.3" evidence="9"/>
<dbReference type="InterPro" id="IPR046966">
    <property type="entry name" value="Glucoamylase_active_site"/>
</dbReference>
<sequence length="639" mass="68994">MELKLLHSLLLLSLKLTLYEPVPLELSTMRSSPVLAGFVSLATAALGRLGARNLNSFVELERAVALQGVRNNVGSGGSKAVGAGAGFVVASPSKLDPPYFYTWTRDSALTMKMLVDEFIFGKTELQSYIEDYIHAQAVLQTVANPSGTFLPAGLGLGEPKYQVDGTRFNGAWGRPQRDGPALRAITLITYSNWLAQNGQSTKAEEIIWPVISNDLSYVGQYWNSTGFDLWEEVQGSSFFTIQAQHRALVEGAALAKSLNVNCTGCDQAPEVLCFLQTFWNGEYIVSNINVNNSRTGLDGNSILGSINNFDINAYCDSPTFQPCNSKSLANFKALIDSFRVAYTINQGIPKNQGVAVGRYAEDIYQGGNPWYLITTAAAEFLYDAVAQWKARGVLCVDEISLAFFQDLYPAVTVRQYNSSNDSSPFTKIMDAVTAYADSFVAVAQKYTPADGALAEQFNRDTGAPLSATDLTWSYAAFVTMAERRAGQYPPTWNTRRATPAPATCAGTSTLGVYAPATAAGAPNVTTSCQINIVFNVNASTYFGENLYISGSSADLGAWNIDNSIPMGAGGYTEQRPLWSVSTYLEAGTTVGFKYVRQENCGQPYVYESLNRTLVVPECGADKVVTDDAWVGDVGSPGGC</sequence>
<accession>A0A218YZU7</accession>
<dbReference type="Proteomes" id="UP000242519">
    <property type="component" value="Unassembled WGS sequence"/>
</dbReference>
<protein>
    <recommendedName>
        <fullName evidence="9">Glucoamylase</fullName>
        <ecNumber evidence="9">3.2.1.3</ecNumber>
    </recommendedName>
    <alternativeName>
        <fullName evidence="9">1,4-alpha-D-glucan glucohydrolase</fullName>
    </alternativeName>
    <alternativeName>
        <fullName evidence="9">Glucan 1,4-alpha-glucosidase</fullName>
    </alternativeName>
</protein>
<feature type="active site" description="Proton donor" evidence="10">
    <location>
        <position position="231"/>
    </location>
</feature>
<dbReference type="PIRSF" id="PIRSF001031">
    <property type="entry name" value="Glu-a-glcsd_SBD"/>
    <property type="match status" value="1"/>
</dbReference>
<evidence type="ECO:0000256" key="6">
    <source>
        <dbReference type="ARBA" id="ARBA00023277"/>
    </source>
</evidence>
<evidence type="ECO:0000313" key="14">
    <source>
        <dbReference type="EMBL" id="OWP00575.1"/>
    </source>
</evidence>
<dbReference type="PRINTS" id="PR00736">
    <property type="entry name" value="GLHYDRLASE15"/>
</dbReference>
<dbReference type="EMBL" id="MZNU01000317">
    <property type="protein sequence ID" value="OWP00575.1"/>
    <property type="molecule type" value="Genomic_DNA"/>
</dbReference>
<dbReference type="InterPro" id="IPR008928">
    <property type="entry name" value="6-hairpin_glycosidase_sf"/>
</dbReference>
<evidence type="ECO:0000313" key="15">
    <source>
        <dbReference type="Proteomes" id="UP000242519"/>
    </source>
</evidence>
<dbReference type="GO" id="GO:2001070">
    <property type="term" value="F:starch binding"/>
    <property type="evidence" value="ECO:0007669"/>
    <property type="project" value="InterPro"/>
</dbReference>
<dbReference type="InterPro" id="IPR002044">
    <property type="entry name" value="CBM20"/>
</dbReference>
<dbReference type="SMART" id="SM01065">
    <property type="entry name" value="CBM_2"/>
    <property type="match status" value="1"/>
</dbReference>
<keyword evidence="5" id="KW-0325">Glycoprotein</keyword>
<dbReference type="PANTHER" id="PTHR31616:SF12">
    <property type="entry name" value="GLUCOAMYLASE"/>
    <property type="match status" value="1"/>
</dbReference>
<keyword evidence="8 9" id="KW-0624">Polysaccharide degradation</keyword>
<dbReference type="PROSITE" id="PS00820">
    <property type="entry name" value="GLUCOAMYLASE"/>
    <property type="match status" value="1"/>
</dbReference>
<evidence type="ECO:0000256" key="7">
    <source>
        <dbReference type="ARBA" id="ARBA00023295"/>
    </source>
</evidence>
<feature type="domain" description="CBM20" evidence="13">
    <location>
        <begin position="524"/>
        <end position="631"/>
    </location>
</feature>
<dbReference type="FunFam" id="1.50.10.10:FF:000018">
    <property type="entry name" value="Glucoamylase"/>
    <property type="match status" value="1"/>
</dbReference>
<dbReference type="Gene3D" id="1.50.10.10">
    <property type="match status" value="1"/>
</dbReference>
<dbReference type="InterPro" id="IPR012341">
    <property type="entry name" value="6hp_glycosidase-like_sf"/>
</dbReference>
<feature type="active site" description="Proton acceptor" evidence="10">
    <location>
        <position position="228"/>
    </location>
</feature>
<comment type="caution">
    <text evidence="14">The sequence shown here is derived from an EMBL/GenBank/DDBJ whole genome shotgun (WGS) entry which is preliminary data.</text>
</comment>
<feature type="binding site" evidence="11">
    <location>
        <position position="172"/>
    </location>
    <ligand>
        <name>substrate</name>
    </ligand>
</feature>
<comment type="similarity">
    <text evidence="2 9">Belongs to the glycosyl hydrolase 15 family.</text>
</comment>
<dbReference type="Pfam" id="PF00686">
    <property type="entry name" value="CBM_20"/>
    <property type="match status" value="1"/>
</dbReference>
<evidence type="ECO:0000256" key="11">
    <source>
        <dbReference type="PIRSR" id="PIRSR001031-2"/>
    </source>
</evidence>
<dbReference type="PROSITE" id="PS51166">
    <property type="entry name" value="CBM20"/>
    <property type="match status" value="1"/>
</dbReference>
<feature type="signal peptide" evidence="12">
    <location>
        <begin position="1"/>
        <end position="19"/>
    </location>
</feature>
<keyword evidence="4 9" id="KW-0378">Hydrolase</keyword>
<comment type="catalytic activity">
    <reaction evidence="1 9">
        <text>Hydrolysis of terminal (1-&gt;4)-linked alpha-D-glucose residues successively from non-reducing ends of the chains with release of beta-D-glucose.</text>
        <dbReference type="EC" id="3.2.1.3"/>
    </reaction>
</comment>
<keyword evidence="7 9" id="KW-0326">Glycosidase</keyword>
<dbReference type="STRING" id="503106.A0A218YZU7"/>
<dbReference type="OrthoDB" id="6123450at2759"/>
<feature type="chain" id="PRO_5013392985" description="Glucoamylase" evidence="12">
    <location>
        <begin position="20"/>
        <end position="639"/>
    </location>
</feature>
<dbReference type="GO" id="GO:0000272">
    <property type="term" value="P:polysaccharide catabolic process"/>
    <property type="evidence" value="ECO:0007669"/>
    <property type="project" value="UniProtKB-KW"/>
</dbReference>
<evidence type="ECO:0000256" key="1">
    <source>
        <dbReference type="ARBA" id="ARBA00001863"/>
    </source>
</evidence>
<dbReference type="InterPro" id="IPR008291">
    <property type="entry name" value="Glucoamylase_SBD"/>
</dbReference>
<dbReference type="InterPro" id="IPR013784">
    <property type="entry name" value="Carb-bd-like_fold"/>
</dbReference>
<evidence type="ECO:0000256" key="5">
    <source>
        <dbReference type="ARBA" id="ARBA00023180"/>
    </source>
</evidence>
<evidence type="ECO:0000256" key="9">
    <source>
        <dbReference type="PIRNR" id="PIRNR001031"/>
    </source>
</evidence>
<evidence type="ECO:0000259" key="13">
    <source>
        <dbReference type="PROSITE" id="PS51166"/>
    </source>
</evidence>
<evidence type="ECO:0000256" key="4">
    <source>
        <dbReference type="ARBA" id="ARBA00022801"/>
    </source>
</evidence>
<dbReference type="InterPro" id="IPR013783">
    <property type="entry name" value="Ig-like_fold"/>
</dbReference>
<evidence type="ECO:0000256" key="3">
    <source>
        <dbReference type="ARBA" id="ARBA00022729"/>
    </source>
</evidence>
<dbReference type="InterPro" id="IPR011613">
    <property type="entry name" value="GH15-like"/>
</dbReference>
<evidence type="ECO:0000256" key="10">
    <source>
        <dbReference type="PIRSR" id="PIRSR001031-1"/>
    </source>
</evidence>
<proteinExistence type="inferred from homology"/>